<feature type="repeat" description="TPR" evidence="1">
    <location>
        <begin position="115"/>
        <end position="148"/>
    </location>
</feature>
<evidence type="ECO:0000313" key="3">
    <source>
        <dbReference type="Proteomes" id="UP000648801"/>
    </source>
</evidence>
<dbReference type="Pfam" id="PF13432">
    <property type="entry name" value="TPR_16"/>
    <property type="match status" value="2"/>
</dbReference>
<dbReference type="InterPro" id="IPR011990">
    <property type="entry name" value="TPR-like_helical_dom_sf"/>
</dbReference>
<dbReference type="InterPro" id="IPR019734">
    <property type="entry name" value="TPR_rpt"/>
</dbReference>
<dbReference type="SUPFAM" id="SSF81901">
    <property type="entry name" value="HCP-like"/>
    <property type="match status" value="1"/>
</dbReference>
<protein>
    <recommendedName>
        <fullName evidence="4">Tetratricopeptide repeat protein</fullName>
    </recommendedName>
</protein>
<feature type="repeat" description="TPR" evidence="1">
    <location>
        <begin position="153"/>
        <end position="186"/>
    </location>
</feature>
<sequence>MIWFLALQLAVGPAQHYQNAKQDFARQKFSEAVSEVDSALHEDPYMVPALVLKARLATFAHRLDVAKSCLITAITADPTSEEAQFYLGVLFYKQNDFNSALSPLLKAQTLSPESPLPAFYLAMTYQSLGDETKALELYQRAEDLSPGKSALSAEILVAYGKFLFSLGRVQDGIRKDRRAIEINPESRDAHYEFAKGLDQEGDFKGATVEGERALTLPALDTSDAQIHYLLATLYRKLNQPALAKAHLEKFLAAQQATSR</sequence>
<dbReference type="AlphaFoldDB" id="A0A916RQ94"/>
<evidence type="ECO:0008006" key="4">
    <source>
        <dbReference type="Google" id="ProtNLM"/>
    </source>
</evidence>
<accession>A0A916RQ94</accession>
<dbReference type="Proteomes" id="UP000648801">
    <property type="component" value="Unassembled WGS sequence"/>
</dbReference>
<feature type="repeat" description="TPR" evidence="1">
    <location>
        <begin position="81"/>
        <end position="114"/>
    </location>
</feature>
<dbReference type="PANTHER" id="PTHR12558">
    <property type="entry name" value="CELL DIVISION CYCLE 16,23,27"/>
    <property type="match status" value="1"/>
</dbReference>
<evidence type="ECO:0000256" key="1">
    <source>
        <dbReference type="PROSITE-ProRule" id="PRU00339"/>
    </source>
</evidence>
<reference evidence="2" key="1">
    <citation type="journal article" date="2014" name="Int. J. Syst. Evol. Microbiol.">
        <title>Complete genome sequence of Corynebacterium casei LMG S-19264T (=DSM 44701T), isolated from a smear-ripened cheese.</title>
        <authorList>
            <consortium name="US DOE Joint Genome Institute (JGI-PGF)"/>
            <person name="Walter F."/>
            <person name="Albersmeier A."/>
            <person name="Kalinowski J."/>
            <person name="Ruckert C."/>
        </authorList>
    </citation>
    <scope>NUCLEOTIDE SEQUENCE</scope>
    <source>
        <strain evidence="2">CGMCC 1.15447</strain>
    </source>
</reference>
<dbReference type="EMBL" id="BMJB01000001">
    <property type="protein sequence ID" value="GGA62868.1"/>
    <property type="molecule type" value="Genomic_DNA"/>
</dbReference>
<dbReference type="PANTHER" id="PTHR12558:SF13">
    <property type="entry name" value="CELL DIVISION CYCLE PROTEIN 27 HOMOLOG"/>
    <property type="match status" value="1"/>
</dbReference>
<reference evidence="2" key="2">
    <citation type="submission" date="2020-09" db="EMBL/GenBank/DDBJ databases">
        <authorList>
            <person name="Sun Q."/>
            <person name="Zhou Y."/>
        </authorList>
    </citation>
    <scope>NUCLEOTIDE SEQUENCE</scope>
    <source>
        <strain evidence="2">CGMCC 1.15447</strain>
    </source>
</reference>
<gene>
    <name evidence="2" type="ORF">GCM10011507_13090</name>
</gene>
<organism evidence="2 3">
    <name type="scientific">Edaphobacter acidisoli</name>
    <dbReference type="NCBI Taxonomy" id="2040573"/>
    <lineage>
        <taxon>Bacteria</taxon>
        <taxon>Pseudomonadati</taxon>
        <taxon>Acidobacteriota</taxon>
        <taxon>Terriglobia</taxon>
        <taxon>Terriglobales</taxon>
        <taxon>Acidobacteriaceae</taxon>
        <taxon>Edaphobacter</taxon>
    </lineage>
</organism>
<keyword evidence="1" id="KW-0802">TPR repeat</keyword>
<evidence type="ECO:0000313" key="2">
    <source>
        <dbReference type="EMBL" id="GGA62868.1"/>
    </source>
</evidence>
<dbReference type="Pfam" id="PF13181">
    <property type="entry name" value="TPR_8"/>
    <property type="match status" value="1"/>
</dbReference>
<dbReference type="Gene3D" id="1.25.40.10">
    <property type="entry name" value="Tetratricopeptide repeat domain"/>
    <property type="match status" value="2"/>
</dbReference>
<dbReference type="RefSeq" id="WP_188758440.1">
    <property type="nucleotide sequence ID" value="NZ_BMJB01000001.1"/>
</dbReference>
<keyword evidence="3" id="KW-1185">Reference proteome</keyword>
<name>A0A916RQ94_9BACT</name>
<dbReference type="SMART" id="SM00028">
    <property type="entry name" value="TPR"/>
    <property type="match status" value="4"/>
</dbReference>
<proteinExistence type="predicted"/>
<dbReference type="PROSITE" id="PS50005">
    <property type="entry name" value="TPR"/>
    <property type="match status" value="3"/>
</dbReference>
<comment type="caution">
    <text evidence="2">The sequence shown here is derived from an EMBL/GenBank/DDBJ whole genome shotgun (WGS) entry which is preliminary data.</text>
</comment>